<dbReference type="EMBL" id="QNUE01000005">
    <property type="protein sequence ID" value="REC67683.1"/>
    <property type="molecule type" value="Genomic_DNA"/>
</dbReference>
<name>A0A3D9CPF9_9FLAO</name>
<reference evidence="1 2" key="1">
    <citation type="journal article" date="2007" name="Int. J. Syst. Evol. Microbiol.">
        <title>Chryseobacterium flavum sp. nov., isolated from polluted soil.</title>
        <authorList>
            <person name="Zhou Y."/>
            <person name="Dong J."/>
            <person name="Wang X."/>
            <person name="Huang X."/>
            <person name="Zhang K.Y."/>
            <person name="Zhang Y.Q."/>
            <person name="Guo Y.F."/>
            <person name="Lai R."/>
            <person name="Li W.J."/>
        </authorList>
    </citation>
    <scope>NUCLEOTIDE SEQUENCE [LARGE SCALE GENOMIC DNA]</scope>
    <source>
        <strain evidence="1 2">KCTC 12877</strain>
    </source>
</reference>
<comment type="caution">
    <text evidence="1">The sequence shown here is derived from an EMBL/GenBank/DDBJ whole genome shotgun (WGS) entry which is preliminary data.</text>
</comment>
<evidence type="ECO:0000313" key="1">
    <source>
        <dbReference type="EMBL" id="REC67683.1"/>
    </source>
</evidence>
<keyword evidence="2" id="KW-1185">Reference proteome</keyword>
<gene>
    <name evidence="1" type="ORF">DRF59_08595</name>
</gene>
<protein>
    <submittedName>
        <fullName evidence="1">Uncharacterized protein</fullName>
    </submittedName>
</protein>
<accession>A0A3D9CPF9</accession>
<dbReference type="AlphaFoldDB" id="A0A3D9CPF9"/>
<evidence type="ECO:0000313" key="2">
    <source>
        <dbReference type="Proteomes" id="UP000256769"/>
    </source>
</evidence>
<sequence>MFFKFSVCKYNEFLNTKTFFLKKVSIFKSNEVQTLYFNVLRLQIYTFFRIEKIFLKPFMKKPEIQFIPDPTLYTIIKTIRSGPFFLDLLISGK</sequence>
<proteinExistence type="predicted"/>
<organism evidence="1 2">
    <name type="scientific">Chryseobacterium flavum</name>
    <dbReference type="NCBI Taxonomy" id="415851"/>
    <lineage>
        <taxon>Bacteria</taxon>
        <taxon>Pseudomonadati</taxon>
        <taxon>Bacteroidota</taxon>
        <taxon>Flavobacteriia</taxon>
        <taxon>Flavobacteriales</taxon>
        <taxon>Weeksellaceae</taxon>
        <taxon>Chryseobacterium group</taxon>
        <taxon>Chryseobacterium</taxon>
    </lineage>
</organism>
<dbReference type="Proteomes" id="UP000256769">
    <property type="component" value="Unassembled WGS sequence"/>
</dbReference>